<proteinExistence type="predicted"/>
<dbReference type="EMBL" id="VULX01000001">
    <property type="protein sequence ID" value="MSR90269.1"/>
    <property type="molecule type" value="Genomic_DNA"/>
</dbReference>
<evidence type="ECO:0000259" key="2">
    <source>
        <dbReference type="Pfam" id="PF13391"/>
    </source>
</evidence>
<dbReference type="Pfam" id="PF13391">
    <property type="entry name" value="HNH_2"/>
    <property type="match status" value="1"/>
</dbReference>
<keyword evidence="4" id="KW-1185">Reference proteome</keyword>
<evidence type="ECO:0000313" key="3">
    <source>
        <dbReference type="EMBL" id="MSR90269.1"/>
    </source>
</evidence>
<organism evidence="3 4">
    <name type="scientific">Inconstantimicrobium porci</name>
    <dbReference type="NCBI Taxonomy" id="2652291"/>
    <lineage>
        <taxon>Bacteria</taxon>
        <taxon>Bacillati</taxon>
        <taxon>Bacillota</taxon>
        <taxon>Clostridia</taxon>
        <taxon>Eubacteriales</taxon>
        <taxon>Clostridiaceae</taxon>
        <taxon>Inconstantimicrobium</taxon>
    </lineage>
</organism>
<keyword evidence="3" id="KW-0378">Hydrolase</keyword>
<evidence type="ECO:0000256" key="1">
    <source>
        <dbReference type="SAM" id="Coils"/>
    </source>
</evidence>
<keyword evidence="1" id="KW-0175">Coiled coil</keyword>
<keyword evidence="3" id="KW-0255">Endonuclease</keyword>
<protein>
    <submittedName>
        <fullName evidence="3">HNH endonuclease</fullName>
    </submittedName>
</protein>
<dbReference type="GO" id="GO:0004519">
    <property type="term" value="F:endonuclease activity"/>
    <property type="evidence" value="ECO:0007669"/>
    <property type="project" value="UniProtKB-KW"/>
</dbReference>
<comment type="caution">
    <text evidence="3">The sequence shown here is derived from an EMBL/GenBank/DDBJ whole genome shotgun (WGS) entry which is preliminary data.</text>
</comment>
<dbReference type="RefSeq" id="WP_154530135.1">
    <property type="nucleotide sequence ID" value="NZ_VULX01000001.1"/>
</dbReference>
<evidence type="ECO:0000313" key="4">
    <source>
        <dbReference type="Proteomes" id="UP000460287"/>
    </source>
</evidence>
<dbReference type="Proteomes" id="UP000460287">
    <property type="component" value="Unassembled WGS sequence"/>
</dbReference>
<keyword evidence="3" id="KW-0540">Nuclease</keyword>
<dbReference type="InterPro" id="IPR003615">
    <property type="entry name" value="HNH_nuc"/>
</dbReference>
<gene>
    <name evidence="3" type="ORF">FYJ33_02250</name>
</gene>
<reference evidence="3 4" key="1">
    <citation type="submission" date="2019-08" db="EMBL/GenBank/DDBJ databases">
        <title>In-depth cultivation of the pig gut microbiome towards novel bacterial diversity and tailored functional studies.</title>
        <authorList>
            <person name="Wylensek D."/>
            <person name="Hitch T.C.A."/>
            <person name="Clavel T."/>
        </authorList>
    </citation>
    <scope>NUCLEOTIDE SEQUENCE [LARGE SCALE GENOMIC DNA]</scope>
    <source>
        <strain evidence="3 4">WCA-383-APC-5B</strain>
    </source>
</reference>
<dbReference type="AlphaFoldDB" id="A0A7X2T097"/>
<accession>A0A7X2T097</accession>
<sequence>MGVKYKISNEKELYEELLKCYPDRIIFDLSKSDLYGDIIRLIGEKNIKPKEYLKRLGFSVQSCTKTSNTEEELINELLVYYPNKIITKFSSNLNIYRDIYKFSKKANLKPIEYIEKIGFKYKESNIYNEDELKQESQKMFPKGEYESLKQINDLNNNLYKSLDIIAKNYKINIMEYLESIGFERVGKKTNSLKGTFDAYTLSNLINNYDATGVELANLLNCTRENISRQVRTKKISTLNKKGWELPFNHNEINEVIDLINSKKYKKIGNNTAIEIFSGKNSNDFSKKAILYKKDNYIKCMFDITYEIKKALEQNLFDILNQKEFDQLNFLNKMWIEQGRDIENKNKVVKVDGKLRTELRNTSKSKNMDLDQYLDLLDYQLVDKRKSITDESILEVLKKYIVHDNVIKIKSKDEDYQYLNSLGNRRNCGGIKGLVNHFGYVYDKEKDTSAIVERHIKTIKERYIVKDNIIYISSYDHFYNVLSSLARQRHLTLDELIQQWGFERINNKQDLPEGYIPYDYRRDLQERLDLKWNDENIKLILEQLSENKSVYLDINSYFYYVLYLKSKAELTDINSIIKSLGFERSYIPTESSKENNKNVEDLLKDNKRKFIKEKVKELENIEIEYKNKNVKKVIIERNKKLVQTLKTLYQGKCQICGGEEPTIPVIQLSNGNIYSEVHHINAFSNAKYGQDDLEEIDSYKNTIVLCPYHHAYVHYSNGGYDKLVFDENNIPYLQNKDGLRVKINTNYHLKNCECK</sequence>
<feature type="domain" description="HNH nuclease" evidence="2">
    <location>
        <begin position="652"/>
        <end position="710"/>
    </location>
</feature>
<feature type="coiled-coil region" evidence="1">
    <location>
        <begin position="607"/>
        <end position="637"/>
    </location>
</feature>
<name>A0A7X2T097_9CLOT</name>